<sequence>MNNNNRHPTLTKEDKGIQVGALHYNKYSQRTHSSNEMSTQTSLNQLDEYSQTPNISVVDKTVQTFVATDNSHTQTSGVYKTTDLKAKSPKIDNIRLCIPPKKAFLREHRVQHYLKKKE</sequence>
<dbReference type="EMBL" id="BPLQ01000549">
    <property type="protein sequence ID" value="GIX72603.1"/>
    <property type="molecule type" value="Genomic_DNA"/>
</dbReference>
<protein>
    <submittedName>
        <fullName evidence="1">Uncharacterized protein</fullName>
    </submittedName>
</protein>
<reference evidence="1 2" key="1">
    <citation type="submission" date="2021-06" db="EMBL/GenBank/DDBJ databases">
        <title>Caerostris darwini draft genome.</title>
        <authorList>
            <person name="Kono N."/>
            <person name="Arakawa K."/>
        </authorList>
    </citation>
    <scope>NUCLEOTIDE SEQUENCE [LARGE SCALE GENOMIC DNA]</scope>
</reference>
<gene>
    <name evidence="1" type="ORF">CDAR_210341</name>
</gene>
<dbReference type="AlphaFoldDB" id="A0AAV4ML65"/>
<comment type="caution">
    <text evidence="1">The sequence shown here is derived from an EMBL/GenBank/DDBJ whole genome shotgun (WGS) entry which is preliminary data.</text>
</comment>
<proteinExistence type="predicted"/>
<keyword evidence="2" id="KW-1185">Reference proteome</keyword>
<accession>A0AAV4ML65</accession>
<evidence type="ECO:0000313" key="1">
    <source>
        <dbReference type="EMBL" id="GIX72603.1"/>
    </source>
</evidence>
<name>A0AAV4ML65_9ARAC</name>
<dbReference type="Proteomes" id="UP001054837">
    <property type="component" value="Unassembled WGS sequence"/>
</dbReference>
<organism evidence="1 2">
    <name type="scientific">Caerostris darwini</name>
    <dbReference type="NCBI Taxonomy" id="1538125"/>
    <lineage>
        <taxon>Eukaryota</taxon>
        <taxon>Metazoa</taxon>
        <taxon>Ecdysozoa</taxon>
        <taxon>Arthropoda</taxon>
        <taxon>Chelicerata</taxon>
        <taxon>Arachnida</taxon>
        <taxon>Araneae</taxon>
        <taxon>Araneomorphae</taxon>
        <taxon>Entelegynae</taxon>
        <taxon>Araneoidea</taxon>
        <taxon>Araneidae</taxon>
        <taxon>Caerostris</taxon>
    </lineage>
</organism>
<evidence type="ECO:0000313" key="2">
    <source>
        <dbReference type="Proteomes" id="UP001054837"/>
    </source>
</evidence>